<reference evidence="1 2" key="1">
    <citation type="submission" date="2017-08" db="EMBL/GenBank/DDBJ databases">
        <title>Infants hospitalized years apart are colonized by the same room-sourced microbial strains.</title>
        <authorList>
            <person name="Brooks B."/>
            <person name="Olm M.R."/>
            <person name="Firek B.A."/>
            <person name="Baker R."/>
            <person name="Thomas B.C."/>
            <person name="Morowitz M.J."/>
            <person name="Banfield J.F."/>
        </authorList>
    </citation>
    <scope>NUCLEOTIDE SEQUENCE [LARGE SCALE GENOMIC DNA]</scope>
    <source>
        <strain evidence="1">S2_003_000_R2_14</strain>
    </source>
</reference>
<evidence type="ECO:0000313" key="2">
    <source>
        <dbReference type="Proteomes" id="UP000249061"/>
    </source>
</evidence>
<evidence type="ECO:0000313" key="1">
    <source>
        <dbReference type="EMBL" id="PZR05921.1"/>
    </source>
</evidence>
<accession>A0A2W5V760</accession>
<dbReference type="AlphaFoldDB" id="A0A2W5V760"/>
<proteinExistence type="predicted"/>
<protein>
    <submittedName>
        <fullName evidence="1">Uncharacterized protein</fullName>
    </submittedName>
</protein>
<organism evidence="1 2">
    <name type="scientific">Archangium gephyra</name>
    <dbReference type="NCBI Taxonomy" id="48"/>
    <lineage>
        <taxon>Bacteria</taxon>
        <taxon>Pseudomonadati</taxon>
        <taxon>Myxococcota</taxon>
        <taxon>Myxococcia</taxon>
        <taxon>Myxococcales</taxon>
        <taxon>Cystobacterineae</taxon>
        <taxon>Archangiaceae</taxon>
        <taxon>Archangium</taxon>
    </lineage>
</organism>
<dbReference type="EMBL" id="QFQP01000041">
    <property type="protein sequence ID" value="PZR05921.1"/>
    <property type="molecule type" value="Genomic_DNA"/>
</dbReference>
<name>A0A2W5V760_9BACT</name>
<gene>
    <name evidence="1" type="ORF">DI536_31150</name>
</gene>
<sequence>MKIFERVGTEADALDVFSGCEARMSPRRRCSSADVALLLEQRARRVFVSQDNFGSRPPSCTNTVNKSAFSV</sequence>
<dbReference type="Proteomes" id="UP000249061">
    <property type="component" value="Unassembled WGS sequence"/>
</dbReference>
<comment type="caution">
    <text evidence="1">The sequence shown here is derived from an EMBL/GenBank/DDBJ whole genome shotgun (WGS) entry which is preliminary data.</text>
</comment>